<protein>
    <recommendedName>
        <fullName evidence="2">TIR domain-containing protein</fullName>
    </recommendedName>
</protein>
<evidence type="ECO:0000256" key="1">
    <source>
        <dbReference type="SAM" id="MobiDB-lite"/>
    </source>
</evidence>
<organism evidence="3 5">
    <name type="scientific">Rotaria sordida</name>
    <dbReference type="NCBI Taxonomy" id="392033"/>
    <lineage>
        <taxon>Eukaryota</taxon>
        <taxon>Metazoa</taxon>
        <taxon>Spiralia</taxon>
        <taxon>Gnathifera</taxon>
        <taxon>Rotifera</taxon>
        <taxon>Eurotatoria</taxon>
        <taxon>Bdelloidea</taxon>
        <taxon>Philodinida</taxon>
        <taxon>Philodinidae</taxon>
        <taxon>Rotaria</taxon>
    </lineage>
</organism>
<feature type="compositionally biased region" description="Polar residues" evidence="1">
    <location>
        <begin position="108"/>
        <end position="124"/>
    </location>
</feature>
<name>A0A815Q3G8_9BILA</name>
<gene>
    <name evidence="4" type="ORF">JXQ802_LOCUS53172</name>
    <name evidence="3" type="ORF">PYM288_LOCUS36792</name>
</gene>
<evidence type="ECO:0000313" key="6">
    <source>
        <dbReference type="Proteomes" id="UP000663870"/>
    </source>
</evidence>
<feature type="non-terminal residue" evidence="3">
    <location>
        <position position="1"/>
    </location>
</feature>
<reference evidence="3" key="1">
    <citation type="submission" date="2021-02" db="EMBL/GenBank/DDBJ databases">
        <authorList>
            <person name="Nowell W R."/>
        </authorList>
    </citation>
    <scope>NUCLEOTIDE SEQUENCE</scope>
</reference>
<feature type="region of interest" description="Disordered" evidence="1">
    <location>
        <begin position="108"/>
        <end position="127"/>
    </location>
</feature>
<evidence type="ECO:0000313" key="4">
    <source>
        <dbReference type="EMBL" id="CAF1640870.1"/>
    </source>
</evidence>
<dbReference type="InterPro" id="IPR000157">
    <property type="entry name" value="TIR_dom"/>
</dbReference>
<feature type="compositionally biased region" description="Low complexity" evidence="1">
    <location>
        <begin position="61"/>
        <end position="70"/>
    </location>
</feature>
<dbReference type="PANTHER" id="PTHR46270">
    <property type="entry name" value="ARMADILLO-TYPE FOLD-RELATED"/>
    <property type="match status" value="1"/>
</dbReference>
<dbReference type="Pfam" id="PF13676">
    <property type="entry name" value="TIR_2"/>
    <property type="match status" value="1"/>
</dbReference>
<dbReference type="PANTHER" id="PTHR46270:SF2">
    <property type="entry name" value="TIR DOMAIN-CONTAINING PROTEIN"/>
    <property type="match status" value="1"/>
</dbReference>
<dbReference type="Proteomes" id="UP000663854">
    <property type="component" value="Unassembled WGS sequence"/>
</dbReference>
<dbReference type="EMBL" id="CAJNOL010009072">
    <property type="protein sequence ID" value="CAF1640870.1"/>
    <property type="molecule type" value="Genomic_DNA"/>
</dbReference>
<dbReference type="EMBL" id="CAJNOH010007416">
    <property type="protein sequence ID" value="CAF1457053.1"/>
    <property type="molecule type" value="Genomic_DNA"/>
</dbReference>
<feature type="domain" description="TIR" evidence="2">
    <location>
        <begin position="125"/>
        <end position="189"/>
    </location>
</feature>
<dbReference type="GO" id="GO:0007165">
    <property type="term" value="P:signal transduction"/>
    <property type="evidence" value="ECO:0007669"/>
    <property type="project" value="InterPro"/>
</dbReference>
<feature type="compositionally biased region" description="Polar residues" evidence="1">
    <location>
        <begin position="37"/>
        <end position="48"/>
    </location>
</feature>
<dbReference type="AlphaFoldDB" id="A0A815Q3G8"/>
<dbReference type="SUPFAM" id="SSF52200">
    <property type="entry name" value="Toll/Interleukin receptor TIR domain"/>
    <property type="match status" value="1"/>
</dbReference>
<comment type="caution">
    <text evidence="3">The sequence shown here is derived from an EMBL/GenBank/DDBJ whole genome shotgun (WGS) entry which is preliminary data.</text>
</comment>
<evidence type="ECO:0000313" key="5">
    <source>
        <dbReference type="Proteomes" id="UP000663854"/>
    </source>
</evidence>
<accession>A0A815Q3G8</accession>
<evidence type="ECO:0000259" key="2">
    <source>
        <dbReference type="Pfam" id="PF13676"/>
    </source>
</evidence>
<sequence length="212" mass="24343">PEGTSSFNGKVLCGDESCKNNGLDRSKQTVEDVYEDIQQSVSIPQRDSTIARKPTNHPECSRYSSLSSSSPAPETQGIPSDTIVVREHVEMAHSNFCFGLCRRSQQNQRRATQSNQRHGSISKQMTEKYRHSDNCRKELTYACKKRKRLIPIRLQEKYDPDGWFGLIAAELLYIDFTKKDFDTNYRNLLKEIESGENVVQIIFISQFSFSFE</sequence>
<proteinExistence type="predicted"/>
<evidence type="ECO:0000313" key="3">
    <source>
        <dbReference type="EMBL" id="CAF1457053.1"/>
    </source>
</evidence>
<dbReference type="InterPro" id="IPR035897">
    <property type="entry name" value="Toll_tir_struct_dom_sf"/>
</dbReference>
<feature type="compositionally biased region" description="Basic and acidic residues" evidence="1">
    <location>
        <begin position="16"/>
        <end position="30"/>
    </location>
</feature>
<feature type="region of interest" description="Disordered" evidence="1">
    <location>
        <begin position="1"/>
        <end position="78"/>
    </location>
</feature>
<keyword evidence="6" id="KW-1185">Reference proteome</keyword>
<dbReference type="Proteomes" id="UP000663870">
    <property type="component" value="Unassembled WGS sequence"/>
</dbReference>